<dbReference type="InterPro" id="IPR010730">
    <property type="entry name" value="HET"/>
</dbReference>
<dbReference type="EMBL" id="JAQQWM010000003">
    <property type="protein sequence ID" value="KAK8071661.1"/>
    <property type="molecule type" value="Genomic_DNA"/>
</dbReference>
<feature type="region of interest" description="Disordered" evidence="1">
    <location>
        <begin position="853"/>
        <end position="873"/>
    </location>
</feature>
<sequence>MQLFPGNLESLTTTAQPISNLPATFQDAIAVALELGIKYIWVDSLCIMQGSDQDWQEQGMQMCDVYANAVVNIMATGVSDNTHSFLQAYKDGTVPPSPTVWPVWCDSDDGAWCIMDRELLSSQVKQNKLLSRGWVFQERYLAPRVLQFGDRQLFWECATHNSCETFPRGLPKYVRLPRYTGFKRIHLANTIIPTSEGSVRMLPDVSLRAWCDLVQAYTRTDLTEGNDKLIAFAGVAEDVWKLYHGVGRQRSNDRYLAGIFERHLLFMLEWYTVESEQKARPLKYRAPTWSWASIDGRVFYDFLPHVLSELSTSTLWKNKHYKSFLPDSCEGQGRTWTPLVTDIDVHTVTTLGDSQFGQVSGGYLKLRGHLSTFESLKTLRNRHPVMITHDISDGAFTSEANDGTSTNLRSLCLPLRCIQVKDHRYRHMYLATGLILKPHEISKSVYVRCGFFCILSSEGVRQMGIRILAIFMQKSSYAATFRMQSLPDIVWANIVDQLRLSFNWYDHIDCGPYRQQSELDGLAALAHLCRTASRLRAIAERAMYSGLPLADTRLRARIFATIRQNPRLLHHVQAAELGDAYMTRDEFVALTLPPNTHGNQQAWPETRIHPSVAEQIGAMRDLPDFSEEFADTWPAYTIALMPNLKKLDITMTNTMAVLPSVFREAAQHSKDISGSQVDPSALHSRPLSQLEEIVIRRVSETKGAVRMQLFEDVLLLPRLKNIYGQCVDLNTNLAARTARQSSSLIHDVLMQSLVEAAGISDLLRTCPLLQTLRIHWGESTVGDVTLEWDGFGHALREYGSNLEVLDLDCRECLTYDMDEWSGNIGTLRELRRLKHLSLPQDVLVGNGDALSGLDNLGDSDEDEGQIHDGASESDVSLEPLLPESLEGLRLYSCYEEEESVMILTLKSSPALRSMIPNPGVPSSPRGTCAPSKTLRSKRRNIMATQDLIMCSATSRPVQTVLPPPLLASIKALGPEWRSVVGVYHFVQVEKPKRDDNLVATAQQLYADNGILVDATDRRTGR</sequence>
<dbReference type="PANTHER" id="PTHR33112:SF10">
    <property type="entry name" value="TOL"/>
    <property type="match status" value="1"/>
</dbReference>
<evidence type="ECO:0000313" key="3">
    <source>
        <dbReference type="EMBL" id="KAK8071661.1"/>
    </source>
</evidence>
<keyword evidence="4" id="KW-1185">Reference proteome</keyword>
<dbReference type="PANTHER" id="PTHR33112">
    <property type="entry name" value="DOMAIN PROTEIN, PUTATIVE-RELATED"/>
    <property type="match status" value="1"/>
</dbReference>
<dbReference type="Proteomes" id="UP001446871">
    <property type="component" value="Unassembled WGS sequence"/>
</dbReference>
<evidence type="ECO:0000259" key="2">
    <source>
        <dbReference type="Pfam" id="PF06985"/>
    </source>
</evidence>
<gene>
    <name evidence="3" type="ORF">PG996_005009</name>
</gene>
<dbReference type="InterPro" id="IPR032675">
    <property type="entry name" value="LRR_dom_sf"/>
</dbReference>
<reference evidence="3 4" key="1">
    <citation type="submission" date="2023-01" db="EMBL/GenBank/DDBJ databases">
        <title>Analysis of 21 Apiospora genomes using comparative genomics revels a genus with tremendous synthesis potential of carbohydrate active enzymes and secondary metabolites.</title>
        <authorList>
            <person name="Sorensen T."/>
        </authorList>
    </citation>
    <scope>NUCLEOTIDE SEQUENCE [LARGE SCALE GENOMIC DNA]</scope>
    <source>
        <strain evidence="3 4">CBS 83171</strain>
    </source>
</reference>
<evidence type="ECO:0000256" key="1">
    <source>
        <dbReference type="SAM" id="MobiDB-lite"/>
    </source>
</evidence>
<feature type="domain" description="Heterokaryon incompatibility" evidence="2">
    <location>
        <begin position="16"/>
        <end position="138"/>
    </location>
</feature>
<dbReference type="Pfam" id="PF06985">
    <property type="entry name" value="HET"/>
    <property type="match status" value="1"/>
</dbReference>
<name>A0ABR1VN06_9PEZI</name>
<comment type="caution">
    <text evidence="3">The sequence shown here is derived from an EMBL/GenBank/DDBJ whole genome shotgun (WGS) entry which is preliminary data.</text>
</comment>
<dbReference type="Gene3D" id="3.80.10.10">
    <property type="entry name" value="Ribonuclease Inhibitor"/>
    <property type="match status" value="1"/>
</dbReference>
<accession>A0ABR1VN06</accession>
<proteinExistence type="predicted"/>
<evidence type="ECO:0000313" key="4">
    <source>
        <dbReference type="Proteomes" id="UP001446871"/>
    </source>
</evidence>
<protein>
    <recommendedName>
        <fullName evidence="2">Heterokaryon incompatibility domain-containing protein</fullName>
    </recommendedName>
</protein>
<organism evidence="3 4">
    <name type="scientific">Apiospora saccharicola</name>
    <dbReference type="NCBI Taxonomy" id="335842"/>
    <lineage>
        <taxon>Eukaryota</taxon>
        <taxon>Fungi</taxon>
        <taxon>Dikarya</taxon>
        <taxon>Ascomycota</taxon>
        <taxon>Pezizomycotina</taxon>
        <taxon>Sordariomycetes</taxon>
        <taxon>Xylariomycetidae</taxon>
        <taxon>Amphisphaeriales</taxon>
        <taxon>Apiosporaceae</taxon>
        <taxon>Apiospora</taxon>
    </lineage>
</organism>